<comment type="caution">
    <text evidence="1">The sequence shown here is derived from an EMBL/GenBank/DDBJ whole genome shotgun (WGS) entry which is preliminary data.</text>
</comment>
<reference evidence="1" key="1">
    <citation type="submission" date="2021-02" db="EMBL/GenBank/DDBJ databases">
        <authorList>
            <person name="Nowell W R."/>
        </authorList>
    </citation>
    <scope>NUCLEOTIDE SEQUENCE</scope>
</reference>
<feature type="non-terminal residue" evidence="1">
    <location>
        <position position="1"/>
    </location>
</feature>
<dbReference type="Proteomes" id="UP000681720">
    <property type="component" value="Unassembled WGS sequence"/>
</dbReference>
<dbReference type="Gene3D" id="1.10.510.10">
    <property type="entry name" value="Transferase(Phosphotransferase) domain 1"/>
    <property type="match status" value="1"/>
</dbReference>
<name>A0A8S2ZUG4_9BILA</name>
<dbReference type="EMBL" id="CAJOBJ010162476">
    <property type="protein sequence ID" value="CAF4851484.1"/>
    <property type="molecule type" value="Genomic_DNA"/>
</dbReference>
<accession>A0A8S2ZUG4</accession>
<organism evidence="1 3">
    <name type="scientific">Rotaria magnacalcarata</name>
    <dbReference type="NCBI Taxonomy" id="392030"/>
    <lineage>
        <taxon>Eukaryota</taxon>
        <taxon>Metazoa</taxon>
        <taxon>Spiralia</taxon>
        <taxon>Gnathifera</taxon>
        <taxon>Rotifera</taxon>
        <taxon>Eurotatoria</taxon>
        <taxon>Bdelloidea</taxon>
        <taxon>Philodinida</taxon>
        <taxon>Philodinidae</taxon>
        <taxon>Rotaria</taxon>
    </lineage>
</organism>
<evidence type="ECO:0000313" key="1">
    <source>
        <dbReference type="EMBL" id="CAF4655373.1"/>
    </source>
</evidence>
<dbReference type="Proteomes" id="UP000681967">
    <property type="component" value="Unassembled WGS sequence"/>
</dbReference>
<sequence>MRTVRQLEFSQVPDYNTLRELFHNALNENNLVNDGDFDWVKVLQEHRSNRSK</sequence>
<protein>
    <submittedName>
        <fullName evidence="1">Uncharacterized protein</fullName>
    </submittedName>
</protein>
<evidence type="ECO:0000313" key="2">
    <source>
        <dbReference type="EMBL" id="CAF4851484.1"/>
    </source>
</evidence>
<dbReference type="AlphaFoldDB" id="A0A8S2ZUG4"/>
<proteinExistence type="predicted"/>
<dbReference type="EMBL" id="CAJOBH010109720">
    <property type="protein sequence ID" value="CAF4655373.1"/>
    <property type="molecule type" value="Genomic_DNA"/>
</dbReference>
<gene>
    <name evidence="1" type="ORF">BYL167_LOCUS42355</name>
    <name evidence="2" type="ORF">GIL414_LOCUS49420</name>
</gene>
<evidence type="ECO:0000313" key="3">
    <source>
        <dbReference type="Proteomes" id="UP000681967"/>
    </source>
</evidence>